<dbReference type="EMBL" id="CACSII010000004">
    <property type="protein sequence ID" value="CAA0095547.1"/>
    <property type="molecule type" value="Genomic_DNA"/>
</dbReference>
<reference evidence="3 4" key="1">
    <citation type="submission" date="2019-11" db="EMBL/GenBank/DDBJ databases">
        <authorList>
            <person name="Holert J."/>
        </authorList>
    </citation>
    <scope>NUCLEOTIDE SEQUENCE [LARGE SCALE GENOMIC DNA]</scope>
    <source>
        <strain evidence="3">BC5_2</strain>
    </source>
</reference>
<evidence type="ECO:0000256" key="1">
    <source>
        <dbReference type="SAM" id="MobiDB-lite"/>
    </source>
</evidence>
<feature type="chain" id="PRO_5030137967" description="DUF4856 domain-containing protein" evidence="2">
    <location>
        <begin position="23"/>
        <end position="527"/>
    </location>
</feature>
<name>A0A5S9NVX1_9GAMM</name>
<feature type="region of interest" description="Disordered" evidence="1">
    <location>
        <begin position="22"/>
        <end position="42"/>
    </location>
</feature>
<keyword evidence="2" id="KW-0732">Signal</keyword>
<dbReference type="PROSITE" id="PS51257">
    <property type="entry name" value="PROKAR_LIPOPROTEIN"/>
    <property type="match status" value="1"/>
</dbReference>
<evidence type="ECO:0000313" key="4">
    <source>
        <dbReference type="Proteomes" id="UP000434580"/>
    </source>
</evidence>
<dbReference type="AlphaFoldDB" id="A0A5S9NVX1"/>
<dbReference type="Pfam" id="PF16148">
    <property type="entry name" value="DUF4856"/>
    <property type="match status" value="1"/>
</dbReference>
<evidence type="ECO:0008006" key="5">
    <source>
        <dbReference type="Google" id="ProtNLM"/>
    </source>
</evidence>
<organism evidence="3 4">
    <name type="scientific">BD1-7 clade bacterium</name>
    <dbReference type="NCBI Taxonomy" id="2029982"/>
    <lineage>
        <taxon>Bacteria</taxon>
        <taxon>Pseudomonadati</taxon>
        <taxon>Pseudomonadota</taxon>
        <taxon>Gammaproteobacteria</taxon>
        <taxon>Cellvibrionales</taxon>
        <taxon>Spongiibacteraceae</taxon>
        <taxon>BD1-7 clade</taxon>
    </lineage>
</organism>
<feature type="signal peptide" evidence="2">
    <location>
        <begin position="1"/>
        <end position="22"/>
    </location>
</feature>
<accession>A0A5S9NVX1</accession>
<feature type="compositionally biased region" description="Polar residues" evidence="1">
    <location>
        <begin position="28"/>
        <end position="37"/>
    </location>
</feature>
<evidence type="ECO:0000313" key="3">
    <source>
        <dbReference type="EMBL" id="CAA0095547.1"/>
    </source>
</evidence>
<sequence>MMDKKIWLLSTAIAATALTACGGDDNDSNGGTPSTGGDESKTPAEILADLNVTAPETYAFASKLANGSSVSYSGQTARQVLISDLADAVGALQVASAETADDIEEDLQFFINGDDIDTTNHGFTLADETVVPGPTYADISSGKNLIGKIAGGYIGDNGLTAGESTRWANANGEFGASGRFYGWEDATVAINRPIDLLNLFVRRAAEGSDGNGFAINGGAIDVDVAYLDKYGRDYQQLVQKFALGAVAFSQGTSDYLSPRFEFENVYEEGDKYTTAEHHWDEGFGYFGAARNYSRYTDDEIAGKGGRDGWAKGYNDFDTADGGIDLGSEINLANSTNCAKRDRGATDATNFTKEVFDAFLAGRAILSEAASRATLVDVGSANNGAVALTAAELTALNELSEIASVTWEKCVAATVVHYINDVTGDMNNFDNGQYADLANFTDLAKHWSEMKGFALGLQFNRYSPFNENAASVDKLEEILALMGDAPVLADGKQIEAQVGVDAYKTDLLKARSMLQDAYEFSQANVENW</sequence>
<dbReference type="Proteomes" id="UP000434580">
    <property type="component" value="Unassembled WGS sequence"/>
</dbReference>
<gene>
    <name evidence="3" type="ORF">DPBNPPHM_03298</name>
</gene>
<dbReference type="InterPro" id="IPR032331">
    <property type="entry name" value="DUF4856"/>
</dbReference>
<evidence type="ECO:0000256" key="2">
    <source>
        <dbReference type="SAM" id="SignalP"/>
    </source>
</evidence>
<proteinExistence type="predicted"/>
<protein>
    <recommendedName>
        <fullName evidence="5">DUF4856 domain-containing protein</fullName>
    </recommendedName>
</protein>